<sequence length="93" mass="10579">MRLLLLCLILTVEKDGARSLAASRVIGGWESERHWQPWQVAVHHCEHPQWVLTAAHCVSRMSLLKTRFLSPDDDNSHDPMLLQLSEPVNIAES</sequence>
<reference evidence="4 5" key="1">
    <citation type="journal article" date="2023" name="bioRxiv">
        <title>Conserved and derived expression patterns and positive selection on dental genes reveal complex evolutionary context of ever-growing rodent molars.</title>
        <authorList>
            <person name="Calamari Z.T."/>
            <person name="Song A."/>
            <person name="Cohen E."/>
            <person name="Akter M."/>
            <person name="Roy R.D."/>
            <person name="Hallikas O."/>
            <person name="Christensen M.M."/>
            <person name="Li P."/>
            <person name="Marangoni P."/>
            <person name="Jernvall J."/>
            <person name="Klein O.D."/>
        </authorList>
    </citation>
    <scope>NUCLEOTIDE SEQUENCE [LARGE SCALE GENOMIC DNA]</scope>
    <source>
        <strain evidence="4">V071</strain>
    </source>
</reference>
<keyword evidence="1" id="KW-1015">Disulfide bond</keyword>
<dbReference type="AlphaFoldDB" id="A0AAW0HTT8"/>
<dbReference type="GO" id="GO:0006508">
    <property type="term" value="P:proteolysis"/>
    <property type="evidence" value="ECO:0007669"/>
    <property type="project" value="InterPro"/>
</dbReference>
<dbReference type="GO" id="GO:0004252">
    <property type="term" value="F:serine-type endopeptidase activity"/>
    <property type="evidence" value="ECO:0007669"/>
    <property type="project" value="InterPro"/>
</dbReference>
<evidence type="ECO:0000256" key="1">
    <source>
        <dbReference type="ARBA" id="ARBA00023157"/>
    </source>
</evidence>
<evidence type="ECO:0000256" key="2">
    <source>
        <dbReference type="SAM" id="SignalP"/>
    </source>
</evidence>
<dbReference type="InterPro" id="IPR043504">
    <property type="entry name" value="Peptidase_S1_PA_chymotrypsin"/>
</dbReference>
<dbReference type="InterPro" id="IPR018114">
    <property type="entry name" value="TRYPSIN_HIS"/>
</dbReference>
<dbReference type="PROSITE" id="PS00134">
    <property type="entry name" value="TRYPSIN_HIS"/>
    <property type="match status" value="1"/>
</dbReference>
<protein>
    <recommendedName>
        <fullName evidence="3">Peptidase S1 domain-containing protein</fullName>
    </recommendedName>
</protein>
<keyword evidence="5" id="KW-1185">Reference proteome</keyword>
<dbReference type="SUPFAM" id="SSF50494">
    <property type="entry name" value="Trypsin-like serine proteases"/>
    <property type="match status" value="1"/>
</dbReference>
<dbReference type="Gene3D" id="2.40.10.10">
    <property type="entry name" value="Trypsin-like serine proteases"/>
    <property type="match status" value="1"/>
</dbReference>
<name>A0AAW0HTT8_MYOGA</name>
<dbReference type="Pfam" id="PF00089">
    <property type="entry name" value="Trypsin"/>
    <property type="match status" value="1"/>
</dbReference>
<gene>
    <name evidence="4" type="ORF">U0070_023134</name>
</gene>
<proteinExistence type="predicted"/>
<keyword evidence="2" id="KW-0732">Signal</keyword>
<evidence type="ECO:0000313" key="4">
    <source>
        <dbReference type="EMBL" id="KAK7805531.1"/>
    </source>
</evidence>
<dbReference type="InterPro" id="IPR001254">
    <property type="entry name" value="Trypsin_dom"/>
</dbReference>
<accession>A0AAW0HTT8</accession>
<feature type="chain" id="PRO_5043732217" description="Peptidase S1 domain-containing protein" evidence="2">
    <location>
        <begin position="20"/>
        <end position="93"/>
    </location>
</feature>
<feature type="domain" description="Peptidase S1" evidence="3">
    <location>
        <begin position="26"/>
        <end position="61"/>
    </location>
</feature>
<organism evidence="4 5">
    <name type="scientific">Myodes glareolus</name>
    <name type="common">Bank vole</name>
    <name type="synonym">Clethrionomys glareolus</name>
    <dbReference type="NCBI Taxonomy" id="447135"/>
    <lineage>
        <taxon>Eukaryota</taxon>
        <taxon>Metazoa</taxon>
        <taxon>Chordata</taxon>
        <taxon>Craniata</taxon>
        <taxon>Vertebrata</taxon>
        <taxon>Euteleostomi</taxon>
        <taxon>Mammalia</taxon>
        <taxon>Eutheria</taxon>
        <taxon>Euarchontoglires</taxon>
        <taxon>Glires</taxon>
        <taxon>Rodentia</taxon>
        <taxon>Myomorpha</taxon>
        <taxon>Muroidea</taxon>
        <taxon>Cricetidae</taxon>
        <taxon>Arvicolinae</taxon>
        <taxon>Myodes</taxon>
    </lineage>
</organism>
<dbReference type="EMBL" id="JBBHLL010000338">
    <property type="protein sequence ID" value="KAK7805531.1"/>
    <property type="molecule type" value="Genomic_DNA"/>
</dbReference>
<evidence type="ECO:0000259" key="3">
    <source>
        <dbReference type="Pfam" id="PF00089"/>
    </source>
</evidence>
<comment type="caution">
    <text evidence="4">The sequence shown here is derived from an EMBL/GenBank/DDBJ whole genome shotgun (WGS) entry which is preliminary data.</text>
</comment>
<dbReference type="Proteomes" id="UP001488838">
    <property type="component" value="Unassembled WGS sequence"/>
</dbReference>
<feature type="signal peptide" evidence="2">
    <location>
        <begin position="1"/>
        <end position="19"/>
    </location>
</feature>
<evidence type="ECO:0000313" key="5">
    <source>
        <dbReference type="Proteomes" id="UP001488838"/>
    </source>
</evidence>
<dbReference type="InterPro" id="IPR009003">
    <property type="entry name" value="Peptidase_S1_PA"/>
</dbReference>